<sequence>MSAQQNNHQSSTQNSAIITRLDHLELRMTHLEENKDTNYRLLSERIDSFQKENEKDHQILHKKIDDLKEENDKEHQRLYEIINDFKLETRLQFESMAQTIERLEKKMDGKIEKLDSKIDNKFDELKKDLKWGLGIFATIVTATIAIINVCQHFLM</sequence>
<keyword evidence="2" id="KW-1133">Transmembrane helix</keyword>
<evidence type="ECO:0000313" key="3">
    <source>
        <dbReference type="EMBL" id="MEL0537589.1"/>
    </source>
</evidence>
<evidence type="ECO:0000313" key="4">
    <source>
        <dbReference type="Proteomes" id="UP001380601"/>
    </source>
</evidence>
<evidence type="ECO:0000256" key="2">
    <source>
        <dbReference type="SAM" id="Phobius"/>
    </source>
</evidence>
<keyword evidence="4" id="KW-1185">Reference proteome</keyword>
<gene>
    <name evidence="3" type="ORF">AADA34_02470</name>
</gene>
<dbReference type="EMBL" id="JBBWSC010000001">
    <property type="protein sequence ID" value="MEL0537589.1"/>
    <property type="molecule type" value="Genomic_DNA"/>
</dbReference>
<organism evidence="3 4">
    <name type="scientific">Staphylococcus debuckii</name>
    <dbReference type="NCBI Taxonomy" id="2044912"/>
    <lineage>
        <taxon>Bacteria</taxon>
        <taxon>Bacillati</taxon>
        <taxon>Bacillota</taxon>
        <taxon>Bacilli</taxon>
        <taxon>Bacillales</taxon>
        <taxon>Staphylococcaceae</taxon>
        <taxon>Staphylococcus</taxon>
    </lineage>
</organism>
<feature type="coiled-coil region" evidence="1">
    <location>
        <begin position="50"/>
        <end position="120"/>
    </location>
</feature>
<comment type="caution">
    <text evidence="3">The sequence shown here is derived from an EMBL/GenBank/DDBJ whole genome shotgun (WGS) entry which is preliminary data.</text>
</comment>
<dbReference type="RefSeq" id="WP_341611272.1">
    <property type="nucleotide sequence ID" value="NZ_JBBWSC010000001.1"/>
</dbReference>
<keyword evidence="1" id="KW-0175">Coiled coil</keyword>
<accession>A0ABU9EVS9</accession>
<protein>
    <submittedName>
        <fullName evidence="3">Uncharacterized protein</fullName>
    </submittedName>
</protein>
<feature type="transmembrane region" description="Helical" evidence="2">
    <location>
        <begin position="131"/>
        <end position="154"/>
    </location>
</feature>
<dbReference type="SUPFAM" id="SSF58100">
    <property type="entry name" value="Bacterial hemolysins"/>
    <property type="match status" value="1"/>
</dbReference>
<reference evidence="3 4" key="1">
    <citation type="submission" date="2024-04" db="EMBL/GenBank/DDBJ databases">
        <title>Staphylococcus debuckii a clinical isolate.</title>
        <authorList>
            <person name="Magnan C."/>
            <person name="Plumet L."/>
            <person name="Morsli M."/>
            <person name="Molle V."/>
            <person name="Lavigne J.-P."/>
        </authorList>
    </citation>
    <scope>NUCLEOTIDE SEQUENCE [LARGE SCALE GENOMIC DNA]</scope>
    <source>
        <strain evidence="3 4">NSD001</strain>
    </source>
</reference>
<evidence type="ECO:0000256" key="1">
    <source>
        <dbReference type="SAM" id="Coils"/>
    </source>
</evidence>
<keyword evidence="2" id="KW-0812">Transmembrane</keyword>
<dbReference type="Proteomes" id="UP001380601">
    <property type="component" value="Unassembled WGS sequence"/>
</dbReference>
<name>A0ABU9EVS9_9STAP</name>
<keyword evidence="2" id="KW-0472">Membrane</keyword>
<proteinExistence type="predicted"/>